<evidence type="ECO:0000313" key="2">
    <source>
        <dbReference type="EMBL" id="KAK7872628.1"/>
    </source>
</evidence>
<feature type="region of interest" description="Disordered" evidence="1">
    <location>
        <begin position="119"/>
        <end position="202"/>
    </location>
</feature>
<reference evidence="2 3" key="1">
    <citation type="submission" date="2024-03" db="EMBL/GenBank/DDBJ databases">
        <title>The genome assembly and annotation of the cricket Gryllus longicercus Weissman &amp; Gray.</title>
        <authorList>
            <person name="Szrajer S."/>
            <person name="Gray D."/>
            <person name="Ylla G."/>
        </authorList>
    </citation>
    <scope>NUCLEOTIDE SEQUENCE [LARGE SCALE GENOMIC DNA]</scope>
    <source>
        <strain evidence="2">DAG 2021-001</strain>
        <tissue evidence="2">Whole body minus gut</tissue>
    </source>
</reference>
<protein>
    <submittedName>
        <fullName evidence="2">Uncharacterized protein</fullName>
    </submittedName>
</protein>
<feature type="region of interest" description="Disordered" evidence="1">
    <location>
        <begin position="63"/>
        <end position="103"/>
    </location>
</feature>
<dbReference type="Proteomes" id="UP001378592">
    <property type="component" value="Unassembled WGS sequence"/>
</dbReference>
<comment type="caution">
    <text evidence="2">The sequence shown here is derived from an EMBL/GenBank/DDBJ whole genome shotgun (WGS) entry which is preliminary data.</text>
</comment>
<feature type="compositionally biased region" description="Low complexity" evidence="1">
    <location>
        <begin position="75"/>
        <end position="88"/>
    </location>
</feature>
<dbReference type="EMBL" id="JAZDUA010000022">
    <property type="protein sequence ID" value="KAK7872628.1"/>
    <property type="molecule type" value="Genomic_DNA"/>
</dbReference>
<accession>A0AAN9WN47</accession>
<keyword evidence="3" id="KW-1185">Reference proteome</keyword>
<evidence type="ECO:0000313" key="3">
    <source>
        <dbReference type="Proteomes" id="UP001378592"/>
    </source>
</evidence>
<organism evidence="2 3">
    <name type="scientific">Gryllus longicercus</name>
    <dbReference type="NCBI Taxonomy" id="2509291"/>
    <lineage>
        <taxon>Eukaryota</taxon>
        <taxon>Metazoa</taxon>
        <taxon>Ecdysozoa</taxon>
        <taxon>Arthropoda</taxon>
        <taxon>Hexapoda</taxon>
        <taxon>Insecta</taxon>
        <taxon>Pterygota</taxon>
        <taxon>Neoptera</taxon>
        <taxon>Polyneoptera</taxon>
        <taxon>Orthoptera</taxon>
        <taxon>Ensifera</taxon>
        <taxon>Gryllidea</taxon>
        <taxon>Grylloidea</taxon>
        <taxon>Gryllidae</taxon>
        <taxon>Gryllinae</taxon>
        <taxon>Gryllus</taxon>
    </lineage>
</organism>
<evidence type="ECO:0000256" key="1">
    <source>
        <dbReference type="SAM" id="MobiDB-lite"/>
    </source>
</evidence>
<proteinExistence type="predicted"/>
<name>A0AAN9WN47_9ORTH</name>
<dbReference type="AlphaFoldDB" id="A0AAN9WN47"/>
<gene>
    <name evidence="2" type="ORF">R5R35_001964</name>
</gene>
<sequence>MAVAAAVASCSPPLLVALLLLPGVAVLLCLDLWRLCRRDPDGRDASSANGRHSVLVGNASFVWKKGPDKKPPRPLDTTLVSTTVDDPPGLACDGAGAAGSTAAEPVPDIAAELPYLLPADASQPAQPPSGKKLEDAGEDEDYQSPGGELPYGAPADQLKRSEATEEPYYAVPFHRVVPVHGGPTSQQPAPLPPPRRRQARVT</sequence>